<feature type="transmembrane region" description="Helical" evidence="1">
    <location>
        <begin position="1059"/>
        <end position="1079"/>
    </location>
</feature>
<feature type="transmembrane region" description="Helical" evidence="1">
    <location>
        <begin position="1099"/>
        <end position="1128"/>
    </location>
</feature>
<dbReference type="Proteomes" id="UP000051587">
    <property type="component" value="Unassembled WGS sequence"/>
</dbReference>
<feature type="transmembrane region" description="Helical" evidence="1">
    <location>
        <begin position="332"/>
        <end position="353"/>
    </location>
</feature>
<keyword evidence="1" id="KW-0812">Transmembrane</keyword>
<reference evidence="2 3" key="1">
    <citation type="submission" date="2015-09" db="EMBL/GenBank/DDBJ databases">
        <authorList>
            <consortium name="Swine Surveillance"/>
        </authorList>
    </citation>
    <scope>NUCLEOTIDE SEQUENCE [LARGE SCALE GENOMIC DNA]</scope>
    <source>
        <strain evidence="2 3">CECT 4357</strain>
    </source>
</reference>
<dbReference type="InterPro" id="IPR027463">
    <property type="entry name" value="AcrB_DN_DC_subdom"/>
</dbReference>
<proteinExistence type="predicted"/>
<dbReference type="Pfam" id="PF00873">
    <property type="entry name" value="ACR_tran"/>
    <property type="match status" value="2"/>
</dbReference>
<dbReference type="GO" id="GO:0005886">
    <property type="term" value="C:plasma membrane"/>
    <property type="evidence" value="ECO:0007669"/>
    <property type="project" value="TreeGrafter"/>
</dbReference>
<keyword evidence="1" id="KW-1133">Transmembrane helix</keyword>
<dbReference type="InterPro" id="IPR001036">
    <property type="entry name" value="Acrflvin-R"/>
</dbReference>
<feature type="transmembrane region" description="Helical" evidence="1">
    <location>
        <begin position="432"/>
        <end position="452"/>
    </location>
</feature>
<dbReference type="EMBL" id="CYSA01000003">
    <property type="protein sequence ID" value="CUH62389.1"/>
    <property type="molecule type" value="Genomic_DNA"/>
</dbReference>
<name>A0A0P1FSX4_THAGE</name>
<dbReference type="GO" id="GO:0042910">
    <property type="term" value="F:xenobiotic transmembrane transporter activity"/>
    <property type="evidence" value="ECO:0007669"/>
    <property type="project" value="TreeGrafter"/>
</dbReference>
<evidence type="ECO:0000313" key="2">
    <source>
        <dbReference type="EMBL" id="CUH62389.1"/>
    </source>
</evidence>
<dbReference type="PANTHER" id="PTHR32063:SF0">
    <property type="entry name" value="SWARMING MOTILITY PROTEIN SWRC"/>
    <property type="match status" value="1"/>
</dbReference>
<dbReference type="PANTHER" id="PTHR32063">
    <property type="match status" value="1"/>
</dbReference>
<feature type="transmembrane region" description="Helical" evidence="1">
    <location>
        <begin position="12"/>
        <end position="31"/>
    </location>
</feature>
<feature type="transmembrane region" description="Helical" evidence="1">
    <location>
        <begin position="464"/>
        <end position="487"/>
    </location>
</feature>
<dbReference type="PRINTS" id="PR00702">
    <property type="entry name" value="ACRIFLAVINRP"/>
</dbReference>
<keyword evidence="1" id="KW-0472">Membrane</keyword>
<dbReference type="OrthoDB" id="9798415at2"/>
<protein>
    <submittedName>
        <fullName evidence="2">Toluene efflux pump membrane transporter TtgE</fullName>
    </submittedName>
</protein>
<organism evidence="2 3">
    <name type="scientific">Thalassovita gelatinovora</name>
    <name type="common">Thalassobius gelatinovorus</name>
    <dbReference type="NCBI Taxonomy" id="53501"/>
    <lineage>
        <taxon>Bacteria</taxon>
        <taxon>Pseudomonadati</taxon>
        <taxon>Pseudomonadota</taxon>
        <taxon>Alphaproteobacteria</taxon>
        <taxon>Rhodobacterales</taxon>
        <taxon>Roseobacteraceae</taxon>
        <taxon>Thalassovita</taxon>
    </lineage>
</organism>
<gene>
    <name evidence="2" type="primary">ttgE</name>
    <name evidence="2" type="ORF">TG4357_00074</name>
</gene>
<evidence type="ECO:0000313" key="3">
    <source>
        <dbReference type="Proteomes" id="UP000051587"/>
    </source>
</evidence>
<sequence length="1196" mass="130400">MTGIVDWAAERARMVMAFILLSLLAGGYAYFGLPKEGEPDIEIPALFVSVPFPGISAEDSETLLVKPMETELAGLDGLKTMSSTASEGYAGVALEFEFGWDKTKVTADVRDAMSTAEGQFPSGFDSYSVNEINFSEFPILIVNLTGDVPERTMYRVAKDLQDQLESLDSVLEAGIAGNRDEMVEVVIDPLRLESYNVTAQELINVVTSNNMLVAAGEVETDQGTFSVKIPSSFDEPRDIYSLPVKINGQRVVTLGDLAEIRLTFEDRTGTAQFNGVPTVALQVVKRKGFNLLDTIETVKDELDKAREDWPDDLKAAVRLGTSNDQGRVVGSMVSQLEGSVLTAIALVMIVVLASLGSRAALLVGFAIPTSFLLCFLLLAAMGVTISNIVMFGLILAVGMLVDGAIVVVEYADKRINEGVGPMHAYVEAAKRMFWPVVSSTATTLCAFLPMLFWPGVPGEFMSMLPVTLIFVLSASLVVALIYLPVMGGVSGRLSRKFHNMSEFLKRHLPWWIARAALVPPSMLMMFVGAMQVLNPNYLFELGDAGRASLAVGGAIFVLGAFASSVTLQAAEIQWRRRKIKARRRRTLFGWAIKAIVGNPVMPLVAVGVVGFVVMSVFSYFGEHNKGTEFFVESEPEQAIVYVRARGNLSVTEKDLLVQEAEDIVLSHPGVLNAFTFAGEGGLNSNTGGAQPPVDTIGQIQFETIPWEDRSDRPDLDGDIILAELTEQLQQIPGIKVEILAQARGPASAKPVHLRLKGDNWEDLIAATNIARTRFEDTEGLELIEDTLPLPGIDWQIDVDVEKAGRYGANVATVGAMVQLVTRGILLDTMRVDSSDEEIEIRVRLPESDRVLSTLDTLKVRTADGLVPLANFISRQPVPKLASISRVDQKRYFDVKAGITSGLTKTITDQNGKEVTVPITANERIEDLTNWLKTKPLPVGVEWEWTGDQDDQAESQAFLGQAFGAALALMFIILLAQFNSFYNSALVLLAVVLSTTGVLIGMLVMDQTFSVIMTGTGIVALAGIVVNNNIVLIDTYQEYSAYMPRIEAIIRTAEDRIRPVLLTTVTTMAGLAPMMFGLSLDFIQGGYSIDSPTALWWKQLATAVVFGLGIATVLTLVFTPAMLAIRIWFTTYLHWIARALAALSLGRASRAARDLALQRAARRLKAPEIIWEEETPDMFDLPEVDSADKSRKLKAAE</sequence>
<dbReference type="Gene3D" id="3.30.70.1430">
    <property type="entry name" value="Multidrug efflux transporter AcrB pore domain"/>
    <property type="match status" value="1"/>
</dbReference>
<feature type="transmembrane region" description="Helical" evidence="1">
    <location>
        <begin position="957"/>
        <end position="977"/>
    </location>
</feature>
<dbReference type="SUPFAM" id="SSF82866">
    <property type="entry name" value="Multidrug efflux transporter AcrB transmembrane domain"/>
    <property type="match status" value="2"/>
</dbReference>
<evidence type="ECO:0000256" key="1">
    <source>
        <dbReference type="SAM" id="Phobius"/>
    </source>
</evidence>
<feature type="transmembrane region" description="Helical" evidence="1">
    <location>
        <begin position="388"/>
        <end position="411"/>
    </location>
</feature>
<dbReference type="Gene3D" id="3.30.2090.10">
    <property type="entry name" value="Multidrug efflux transporter AcrB TolC docking domain, DN and DC subdomains"/>
    <property type="match status" value="2"/>
</dbReference>
<feature type="transmembrane region" description="Helical" evidence="1">
    <location>
        <begin position="984"/>
        <end position="1004"/>
    </location>
</feature>
<dbReference type="STRING" id="53501.SAMN04488043_11928"/>
<keyword evidence="3" id="KW-1185">Reference proteome</keyword>
<feature type="transmembrane region" description="Helical" evidence="1">
    <location>
        <begin position="1010"/>
        <end position="1032"/>
    </location>
</feature>
<feature type="transmembrane region" description="Helical" evidence="1">
    <location>
        <begin position="360"/>
        <end position="382"/>
    </location>
</feature>
<dbReference type="RefSeq" id="WP_058260893.1">
    <property type="nucleotide sequence ID" value="NZ_CP051181.1"/>
</dbReference>
<feature type="transmembrane region" description="Helical" evidence="1">
    <location>
        <begin position="547"/>
        <end position="567"/>
    </location>
</feature>
<feature type="transmembrane region" description="Helical" evidence="1">
    <location>
        <begin position="587"/>
        <end position="620"/>
    </location>
</feature>
<feature type="transmembrane region" description="Helical" evidence="1">
    <location>
        <begin position="508"/>
        <end position="527"/>
    </location>
</feature>
<dbReference type="SUPFAM" id="SSF82714">
    <property type="entry name" value="Multidrug efflux transporter AcrB TolC docking domain, DN and DC subdomains"/>
    <property type="match status" value="2"/>
</dbReference>
<dbReference type="AlphaFoldDB" id="A0A0P1FSX4"/>
<dbReference type="SUPFAM" id="SSF82693">
    <property type="entry name" value="Multidrug efflux transporter AcrB pore domain, PN1, PN2, PC1 and PC2 subdomains"/>
    <property type="match status" value="2"/>
</dbReference>
<dbReference type="Gene3D" id="1.20.1640.10">
    <property type="entry name" value="Multidrug efflux transporter AcrB transmembrane domain"/>
    <property type="match status" value="2"/>
</dbReference>
<accession>A0A0P1FSX4</accession>